<name>A0A8S1EC43_9PELO</name>
<evidence type="ECO:0008006" key="5">
    <source>
        <dbReference type="Google" id="ProtNLM"/>
    </source>
</evidence>
<dbReference type="OrthoDB" id="5857557at2759"/>
<keyword evidence="4" id="KW-1185">Reference proteome</keyword>
<feature type="transmembrane region" description="Helical" evidence="2">
    <location>
        <begin position="270"/>
        <end position="295"/>
    </location>
</feature>
<keyword evidence="2" id="KW-0812">Transmembrane</keyword>
<dbReference type="EMBL" id="CADEPM010000001">
    <property type="protein sequence ID" value="CAB3398302.1"/>
    <property type="molecule type" value="Genomic_DNA"/>
</dbReference>
<reference evidence="3 4" key="1">
    <citation type="submission" date="2020-04" db="EMBL/GenBank/DDBJ databases">
        <authorList>
            <person name="Laetsch R D."/>
            <person name="Stevens L."/>
            <person name="Kumar S."/>
            <person name="Blaxter L. M."/>
        </authorList>
    </citation>
    <scope>NUCLEOTIDE SEQUENCE [LARGE SCALE GENOMIC DNA]</scope>
</reference>
<keyword evidence="2" id="KW-1133">Transmembrane helix</keyword>
<dbReference type="Proteomes" id="UP000494206">
    <property type="component" value="Unassembled WGS sequence"/>
</dbReference>
<keyword evidence="2" id="KW-0472">Membrane</keyword>
<dbReference type="AlphaFoldDB" id="A0A8S1EC43"/>
<sequence>MDLKEYFPESISVIHPDDSHHELCPNHIEQMPERMRFVGRKLRGRDPPLLPTIVEATSSTDLHNVNRFPINCMICYKTIIPAMNGAMEDYFKPCACPLLYAHNSCALRTENFIGSRCGRCHEANLPKLSRRTSASSRMNFSPSRQLAGSDKRLIFDSYFTSAGICALCQNSKFRNPQIGEKFDAKFVRPCFCGYLAHHGCLVEQLKTETSCGECGVKFRFLKYGSIIDFFKRYYFQYFALIVFFAVLTVFFYMALSRSILFTNRISFNDILLFVISMLFFVVIISIVICLVRYTINTRIPRFQARYGRVTVLSYDPDASSKKDLKKMIKTSRILAGIDTSIHMEDVRMADDFDNSIDVRTDDLTLGQCMFGVYATHHSSSTPIKDIQDKFIFEASSAAESPKTDEQKEGVDEKTELVKDQQEQQA</sequence>
<evidence type="ECO:0000313" key="3">
    <source>
        <dbReference type="EMBL" id="CAB3398302.1"/>
    </source>
</evidence>
<accession>A0A8S1EC43</accession>
<proteinExistence type="predicted"/>
<gene>
    <name evidence="3" type="ORF">CBOVIS_LOCUS1589</name>
</gene>
<organism evidence="3 4">
    <name type="scientific">Caenorhabditis bovis</name>
    <dbReference type="NCBI Taxonomy" id="2654633"/>
    <lineage>
        <taxon>Eukaryota</taxon>
        <taxon>Metazoa</taxon>
        <taxon>Ecdysozoa</taxon>
        <taxon>Nematoda</taxon>
        <taxon>Chromadorea</taxon>
        <taxon>Rhabditida</taxon>
        <taxon>Rhabditina</taxon>
        <taxon>Rhabditomorpha</taxon>
        <taxon>Rhabditoidea</taxon>
        <taxon>Rhabditidae</taxon>
        <taxon>Peloderinae</taxon>
        <taxon>Caenorhabditis</taxon>
    </lineage>
</organism>
<feature type="region of interest" description="Disordered" evidence="1">
    <location>
        <begin position="395"/>
        <end position="425"/>
    </location>
</feature>
<protein>
    <recommendedName>
        <fullName evidence="5">RING-type domain-containing protein</fullName>
    </recommendedName>
</protein>
<evidence type="ECO:0000256" key="2">
    <source>
        <dbReference type="SAM" id="Phobius"/>
    </source>
</evidence>
<evidence type="ECO:0000256" key="1">
    <source>
        <dbReference type="SAM" id="MobiDB-lite"/>
    </source>
</evidence>
<evidence type="ECO:0000313" key="4">
    <source>
        <dbReference type="Proteomes" id="UP000494206"/>
    </source>
</evidence>
<comment type="caution">
    <text evidence="3">The sequence shown here is derived from an EMBL/GenBank/DDBJ whole genome shotgun (WGS) entry which is preliminary data.</text>
</comment>
<feature type="compositionally biased region" description="Basic and acidic residues" evidence="1">
    <location>
        <begin position="401"/>
        <end position="425"/>
    </location>
</feature>
<feature type="transmembrane region" description="Helical" evidence="2">
    <location>
        <begin position="234"/>
        <end position="255"/>
    </location>
</feature>